<accession>A0A3M6UAI3</accession>
<name>A0A3M6UAI3_POCDA</name>
<feature type="region of interest" description="Disordered" evidence="1">
    <location>
        <begin position="380"/>
        <end position="432"/>
    </location>
</feature>
<keyword evidence="2" id="KW-0472">Membrane</keyword>
<keyword evidence="2" id="KW-1133">Transmembrane helix</keyword>
<protein>
    <submittedName>
        <fullName evidence="3">Uncharacterized protein</fullName>
    </submittedName>
</protein>
<feature type="transmembrane region" description="Helical" evidence="2">
    <location>
        <begin position="241"/>
        <end position="261"/>
    </location>
</feature>
<evidence type="ECO:0000256" key="2">
    <source>
        <dbReference type="SAM" id="Phobius"/>
    </source>
</evidence>
<reference evidence="3 4" key="1">
    <citation type="journal article" date="2018" name="Sci. Rep.">
        <title>Comparative analysis of the Pocillopora damicornis genome highlights role of immune system in coral evolution.</title>
        <authorList>
            <person name="Cunning R."/>
            <person name="Bay R.A."/>
            <person name="Gillette P."/>
            <person name="Baker A.C."/>
            <person name="Traylor-Knowles N."/>
        </authorList>
    </citation>
    <scope>NUCLEOTIDE SEQUENCE [LARGE SCALE GENOMIC DNA]</scope>
    <source>
        <strain evidence="3">RSMAS</strain>
        <tissue evidence="3">Whole animal</tissue>
    </source>
</reference>
<dbReference type="EMBL" id="RCHS01001928">
    <property type="protein sequence ID" value="RMX50667.1"/>
    <property type="molecule type" value="Genomic_DNA"/>
</dbReference>
<evidence type="ECO:0000256" key="1">
    <source>
        <dbReference type="SAM" id="MobiDB-lite"/>
    </source>
</evidence>
<evidence type="ECO:0000313" key="3">
    <source>
        <dbReference type="EMBL" id="RMX50667.1"/>
    </source>
</evidence>
<feature type="transmembrane region" description="Helical" evidence="2">
    <location>
        <begin position="267"/>
        <end position="288"/>
    </location>
</feature>
<proteinExistence type="predicted"/>
<dbReference type="AlphaFoldDB" id="A0A3M6UAI3"/>
<dbReference type="Proteomes" id="UP000275408">
    <property type="component" value="Unassembled WGS sequence"/>
</dbReference>
<comment type="caution">
    <text evidence="3">The sequence shown here is derived from an EMBL/GenBank/DDBJ whole genome shotgun (WGS) entry which is preliminary data.</text>
</comment>
<evidence type="ECO:0000313" key="4">
    <source>
        <dbReference type="Proteomes" id="UP000275408"/>
    </source>
</evidence>
<gene>
    <name evidence="3" type="ORF">pdam_00017158</name>
</gene>
<organism evidence="3 4">
    <name type="scientific">Pocillopora damicornis</name>
    <name type="common">Cauliflower coral</name>
    <name type="synonym">Millepora damicornis</name>
    <dbReference type="NCBI Taxonomy" id="46731"/>
    <lineage>
        <taxon>Eukaryota</taxon>
        <taxon>Metazoa</taxon>
        <taxon>Cnidaria</taxon>
        <taxon>Anthozoa</taxon>
        <taxon>Hexacorallia</taxon>
        <taxon>Scleractinia</taxon>
        <taxon>Astrocoeniina</taxon>
        <taxon>Pocilloporidae</taxon>
        <taxon>Pocillopora</taxon>
    </lineage>
</organism>
<keyword evidence="2" id="KW-0812">Transmembrane</keyword>
<sequence>MTAANNRVFELDAFNLQRGGISLSEDNKKLNQLHSAERDSGITKTKSTLPFGLSMASRDATGRKQRMKVVLDGIVQAVNSIWFLAKEVTATCKNNRGSKNMLCFATQSADTDVINLNKRRAGSLAPYGSLYYNRLIILQLQDLVVNPSLRAQCVTDGHFPDIEATGRIHYLKALLWCSVILTEAALICAVLLTCSKSFRLLCSFCGHSFGLFRGVISPLFKFQNLKPWNTYSYLICSRFSLMMSINLLLHLLYWVAIGITFNPTWGLSMLLIIALSVVALFVGIYNMCNVDNCKVLILLQRVVSWLYFKSVATALAEKVIVSQAGVTGMDYEIAAASVAVTATVGAAMAATEAVAVALAGNSSNATKALGKAEALPSAFHETSRRHTVEPPPTSQATLVIPPHRQRPRKRQFQLPKKPRDNSQLIVDVQRVR</sequence>
<keyword evidence="4" id="KW-1185">Reference proteome</keyword>